<accession>A0A084G0P4</accession>
<feature type="transmembrane region" description="Helical" evidence="7">
    <location>
        <begin position="113"/>
        <end position="134"/>
    </location>
</feature>
<organism evidence="9 10">
    <name type="scientific">Pseudallescheria apiosperma</name>
    <name type="common">Scedosporium apiospermum</name>
    <dbReference type="NCBI Taxonomy" id="563466"/>
    <lineage>
        <taxon>Eukaryota</taxon>
        <taxon>Fungi</taxon>
        <taxon>Dikarya</taxon>
        <taxon>Ascomycota</taxon>
        <taxon>Pezizomycotina</taxon>
        <taxon>Sordariomycetes</taxon>
        <taxon>Hypocreomycetidae</taxon>
        <taxon>Microascales</taxon>
        <taxon>Microascaceae</taxon>
        <taxon>Scedosporium</taxon>
    </lineage>
</organism>
<feature type="transmembrane region" description="Helical" evidence="7">
    <location>
        <begin position="218"/>
        <end position="240"/>
    </location>
</feature>
<evidence type="ECO:0000313" key="9">
    <source>
        <dbReference type="EMBL" id="KEZ40906.1"/>
    </source>
</evidence>
<dbReference type="InterPro" id="IPR052337">
    <property type="entry name" value="SAT4-like"/>
</dbReference>
<dbReference type="RefSeq" id="XP_016640705.1">
    <property type="nucleotide sequence ID" value="XM_016789674.1"/>
</dbReference>
<evidence type="ECO:0000256" key="3">
    <source>
        <dbReference type="ARBA" id="ARBA00022989"/>
    </source>
</evidence>
<reference evidence="9 10" key="1">
    <citation type="journal article" date="2014" name="Genome Announc.">
        <title>Draft genome sequence of the pathogenic fungus Scedosporium apiospermum.</title>
        <authorList>
            <person name="Vandeputte P."/>
            <person name="Ghamrawi S."/>
            <person name="Rechenmann M."/>
            <person name="Iltis A."/>
            <person name="Giraud S."/>
            <person name="Fleury M."/>
            <person name="Thornton C."/>
            <person name="Delhaes L."/>
            <person name="Meyer W."/>
            <person name="Papon N."/>
            <person name="Bouchara J.P."/>
        </authorList>
    </citation>
    <scope>NUCLEOTIDE SEQUENCE [LARGE SCALE GENOMIC DNA]</scope>
    <source>
        <strain evidence="9 10">IHEM 14462</strain>
    </source>
</reference>
<protein>
    <recommendedName>
        <fullName evidence="8">Rhodopsin domain-containing protein</fullName>
    </recommendedName>
</protein>
<feature type="transmembrane region" description="Helical" evidence="7">
    <location>
        <begin position="62"/>
        <end position="82"/>
    </location>
</feature>
<feature type="transmembrane region" description="Helical" evidence="7">
    <location>
        <begin position="187"/>
        <end position="211"/>
    </location>
</feature>
<evidence type="ECO:0000256" key="7">
    <source>
        <dbReference type="SAM" id="Phobius"/>
    </source>
</evidence>
<comment type="subcellular location">
    <subcellularLocation>
        <location evidence="1">Membrane</location>
        <topology evidence="1">Multi-pass membrane protein</topology>
    </subcellularLocation>
</comment>
<evidence type="ECO:0000259" key="8">
    <source>
        <dbReference type="Pfam" id="PF20684"/>
    </source>
</evidence>
<dbReference type="HOGENOM" id="CLU_028200_29_1_1"/>
<evidence type="ECO:0000256" key="1">
    <source>
        <dbReference type="ARBA" id="ARBA00004141"/>
    </source>
</evidence>
<dbReference type="GeneID" id="27726978"/>
<feature type="transmembrane region" description="Helical" evidence="7">
    <location>
        <begin position="146"/>
        <end position="167"/>
    </location>
</feature>
<dbReference type="PANTHER" id="PTHR33048">
    <property type="entry name" value="PTH11-LIKE INTEGRAL MEMBRANE PROTEIN (AFU_ORTHOLOGUE AFUA_5G11245)"/>
    <property type="match status" value="1"/>
</dbReference>
<dbReference type="OrthoDB" id="5283415at2759"/>
<dbReference type="AlphaFoldDB" id="A0A084G0P4"/>
<keyword evidence="2 7" id="KW-0812">Transmembrane</keyword>
<comment type="caution">
    <text evidence="9">The sequence shown here is derived from an EMBL/GenBank/DDBJ whole genome shotgun (WGS) entry which is preliminary data.</text>
</comment>
<keyword evidence="3 7" id="KW-1133">Transmembrane helix</keyword>
<evidence type="ECO:0000256" key="2">
    <source>
        <dbReference type="ARBA" id="ARBA00022692"/>
    </source>
</evidence>
<dbReference type="PANTHER" id="PTHR33048:SF47">
    <property type="entry name" value="INTEGRAL MEMBRANE PROTEIN-RELATED"/>
    <property type="match status" value="1"/>
</dbReference>
<dbReference type="Proteomes" id="UP000028545">
    <property type="component" value="Unassembled WGS sequence"/>
</dbReference>
<dbReference type="EMBL" id="JOWA01000112">
    <property type="protein sequence ID" value="KEZ40906.1"/>
    <property type="molecule type" value="Genomic_DNA"/>
</dbReference>
<proteinExistence type="inferred from homology"/>
<keyword evidence="4 7" id="KW-0472">Membrane</keyword>
<dbReference type="KEGG" id="sapo:SAPIO_CDS7906"/>
<dbReference type="GO" id="GO:0016020">
    <property type="term" value="C:membrane"/>
    <property type="evidence" value="ECO:0007669"/>
    <property type="project" value="UniProtKB-SubCell"/>
</dbReference>
<dbReference type="VEuPathDB" id="FungiDB:SAPIO_CDS7906"/>
<evidence type="ECO:0000256" key="6">
    <source>
        <dbReference type="SAM" id="MobiDB-lite"/>
    </source>
</evidence>
<dbReference type="Pfam" id="PF20684">
    <property type="entry name" value="Fung_rhodopsin"/>
    <property type="match status" value="1"/>
</dbReference>
<feature type="domain" description="Rhodopsin" evidence="8">
    <location>
        <begin position="46"/>
        <end position="289"/>
    </location>
</feature>
<gene>
    <name evidence="9" type="ORF">SAPIO_CDS7906</name>
</gene>
<comment type="similarity">
    <text evidence="5">Belongs to the SAT4 family.</text>
</comment>
<keyword evidence="10" id="KW-1185">Reference proteome</keyword>
<sequence length="411" mass="45986">MSTDAGGSAMSRRYLPVSSLPTTSLQQSAVAVIFTFNSLALVTYLLRIYSRIITKQVGIDDYFVTAAMVFSIGLLVPTYMFFRYEFIGFPTSEVPESIYDIEPMLFWNWIMQVLYNPILAMVKSSILFFLLRLGGQRRSIRWSIHALNIFNLVMMVAVFLTVIFQTMPVRAYWDLSITPKYKIDGPAFYVSTAIITIVTDFLVLLLPFWIFLGLKMRLAAKLGVILIFMTGGVVTAIGIVRVHELRKKFYNIQPGYDSRDGIGDTLSTVETCLAIICACAPAMRPLFRRWLPGLFTNDSSRERYGYNNTSGAHTGYGTGSRSRARHTKTGSIHDIALDNIKRSGHADIHGHSPSGSEEEIITYNSIVRTTNIQVSYNETSEAEAVNQRSKYDGGLGAIDFETRAQSSKSPV</sequence>
<evidence type="ECO:0000313" key="10">
    <source>
        <dbReference type="Proteomes" id="UP000028545"/>
    </source>
</evidence>
<evidence type="ECO:0000256" key="4">
    <source>
        <dbReference type="ARBA" id="ARBA00023136"/>
    </source>
</evidence>
<dbReference type="InterPro" id="IPR049326">
    <property type="entry name" value="Rhodopsin_dom_fungi"/>
</dbReference>
<name>A0A084G0P4_PSEDA</name>
<dbReference type="OMA" id="AGSTIIM"/>
<evidence type="ECO:0000256" key="5">
    <source>
        <dbReference type="ARBA" id="ARBA00038359"/>
    </source>
</evidence>
<feature type="transmembrane region" description="Helical" evidence="7">
    <location>
        <begin position="29"/>
        <end position="50"/>
    </location>
</feature>
<feature type="region of interest" description="Disordered" evidence="6">
    <location>
        <begin position="306"/>
        <end position="327"/>
    </location>
</feature>